<sequence>MTAAKANLRPELWVDKYSDYLFNYTISRVNDRDLAKDLVAETFLAGLKSKDKFKGDATEKTWLVAILKHKIIDFYRKKNSKKGKAEVRMNYVNSDDQQGNWLEERVQNDDPNADQNLENSELGSAIYDCIELLNPQHAAVFKMKNILEYDNEVICNELGITTSNLWVSIHRAKKQLADCLGSNWF</sequence>
<dbReference type="SUPFAM" id="SSF88946">
    <property type="entry name" value="Sigma2 domain of RNA polymerase sigma factors"/>
    <property type="match status" value="1"/>
</dbReference>
<dbReference type="EMBL" id="BMGM01000009">
    <property type="protein sequence ID" value="GGE40058.1"/>
    <property type="molecule type" value="Genomic_DNA"/>
</dbReference>
<dbReference type="PANTHER" id="PTHR43133">
    <property type="entry name" value="RNA POLYMERASE ECF-TYPE SIGMA FACTO"/>
    <property type="match status" value="1"/>
</dbReference>
<evidence type="ECO:0000256" key="1">
    <source>
        <dbReference type="ARBA" id="ARBA00010641"/>
    </source>
</evidence>
<evidence type="ECO:0000256" key="5">
    <source>
        <dbReference type="ARBA" id="ARBA00023163"/>
    </source>
</evidence>
<feature type="domain" description="RNA polymerase sigma factor 70 region 4 type 2" evidence="7">
    <location>
        <begin position="125"/>
        <end position="176"/>
    </location>
</feature>
<reference evidence="9" key="1">
    <citation type="journal article" date="2019" name="Int. J. Syst. Evol. Microbiol.">
        <title>The Global Catalogue of Microorganisms (GCM) 10K type strain sequencing project: providing services to taxonomists for standard genome sequencing and annotation.</title>
        <authorList>
            <consortium name="The Broad Institute Genomics Platform"/>
            <consortium name="The Broad Institute Genome Sequencing Center for Infectious Disease"/>
            <person name="Wu L."/>
            <person name="Ma J."/>
        </authorList>
    </citation>
    <scope>NUCLEOTIDE SEQUENCE [LARGE SCALE GENOMIC DNA]</scope>
    <source>
        <strain evidence="9">CGMCC 1.12931</strain>
    </source>
</reference>
<organism evidence="8 9">
    <name type="scientific">Psychroflexus planctonicus</name>
    <dbReference type="NCBI Taxonomy" id="1526575"/>
    <lineage>
        <taxon>Bacteria</taxon>
        <taxon>Pseudomonadati</taxon>
        <taxon>Bacteroidota</taxon>
        <taxon>Flavobacteriia</taxon>
        <taxon>Flavobacteriales</taxon>
        <taxon>Flavobacteriaceae</taxon>
        <taxon>Psychroflexus</taxon>
    </lineage>
</organism>
<dbReference type="NCBIfam" id="TIGR02937">
    <property type="entry name" value="sigma70-ECF"/>
    <property type="match status" value="1"/>
</dbReference>
<dbReference type="GO" id="GO:0000428">
    <property type="term" value="C:DNA-directed RNA polymerase complex"/>
    <property type="evidence" value="ECO:0007669"/>
    <property type="project" value="UniProtKB-KW"/>
</dbReference>
<feature type="domain" description="RNA polymerase sigma-70 region 2" evidence="6">
    <location>
        <begin position="14"/>
        <end position="79"/>
    </location>
</feature>
<keyword evidence="8" id="KW-0240">DNA-directed RNA polymerase</keyword>
<keyword evidence="9" id="KW-1185">Reference proteome</keyword>
<dbReference type="InterPro" id="IPR013324">
    <property type="entry name" value="RNA_pol_sigma_r3/r4-like"/>
</dbReference>
<dbReference type="InterPro" id="IPR007627">
    <property type="entry name" value="RNA_pol_sigma70_r2"/>
</dbReference>
<dbReference type="Gene3D" id="1.10.10.10">
    <property type="entry name" value="Winged helix-like DNA-binding domain superfamily/Winged helix DNA-binding domain"/>
    <property type="match status" value="1"/>
</dbReference>
<comment type="caution">
    <text evidence="8">The sequence shown here is derived from an EMBL/GenBank/DDBJ whole genome shotgun (WGS) entry which is preliminary data.</text>
</comment>
<keyword evidence="2" id="KW-0805">Transcription regulation</keyword>
<dbReference type="InterPro" id="IPR013325">
    <property type="entry name" value="RNA_pol_sigma_r2"/>
</dbReference>
<evidence type="ECO:0000256" key="3">
    <source>
        <dbReference type="ARBA" id="ARBA00023082"/>
    </source>
</evidence>
<keyword evidence="4" id="KW-0238">DNA-binding</keyword>
<evidence type="ECO:0000313" key="9">
    <source>
        <dbReference type="Proteomes" id="UP000599179"/>
    </source>
</evidence>
<evidence type="ECO:0000259" key="7">
    <source>
        <dbReference type="Pfam" id="PF08281"/>
    </source>
</evidence>
<dbReference type="RefSeq" id="WP_188459017.1">
    <property type="nucleotide sequence ID" value="NZ_BMGM01000009.1"/>
</dbReference>
<protein>
    <submittedName>
        <fullName evidence="8">DNA-directed RNA polymerase sigma-70 factor</fullName>
    </submittedName>
</protein>
<dbReference type="InterPro" id="IPR036388">
    <property type="entry name" value="WH-like_DNA-bd_sf"/>
</dbReference>
<gene>
    <name evidence="8" type="ORF">GCM10010832_20270</name>
</gene>
<dbReference type="Gene3D" id="1.10.1740.10">
    <property type="match status" value="1"/>
</dbReference>
<dbReference type="InterPro" id="IPR014284">
    <property type="entry name" value="RNA_pol_sigma-70_dom"/>
</dbReference>
<keyword evidence="3" id="KW-0731">Sigma factor</keyword>
<keyword evidence="5" id="KW-0804">Transcription</keyword>
<keyword evidence="8" id="KW-0449">Lipoprotein</keyword>
<evidence type="ECO:0000259" key="6">
    <source>
        <dbReference type="Pfam" id="PF04542"/>
    </source>
</evidence>
<evidence type="ECO:0000313" key="8">
    <source>
        <dbReference type="EMBL" id="GGE40058.1"/>
    </source>
</evidence>
<dbReference type="Pfam" id="PF08281">
    <property type="entry name" value="Sigma70_r4_2"/>
    <property type="match status" value="1"/>
</dbReference>
<comment type="similarity">
    <text evidence="1">Belongs to the sigma-70 factor family. ECF subfamily.</text>
</comment>
<dbReference type="Proteomes" id="UP000599179">
    <property type="component" value="Unassembled WGS sequence"/>
</dbReference>
<accession>A0ABQ1SJK9</accession>
<dbReference type="InterPro" id="IPR013249">
    <property type="entry name" value="RNA_pol_sigma70_r4_t2"/>
</dbReference>
<dbReference type="SUPFAM" id="SSF88659">
    <property type="entry name" value="Sigma3 and sigma4 domains of RNA polymerase sigma factors"/>
    <property type="match status" value="1"/>
</dbReference>
<name>A0ABQ1SJK9_9FLAO</name>
<dbReference type="PANTHER" id="PTHR43133:SF8">
    <property type="entry name" value="RNA POLYMERASE SIGMA FACTOR HI_1459-RELATED"/>
    <property type="match status" value="1"/>
</dbReference>
<proteinExistence type="inferred from homology"/>
<dbReference type="Pfam" id="PF04542">
    <property type="entry name" value="Sigma70_r2"/>
    <property type="match status" value="1"/>
</dbReference>
<dbReference type="InterPro" id="IPR039425">
    <property type="entry name" value="RNA_pol_sigma-70-like"/>
</dbReference>
<evidence type="ECO:0000256" key="2">
    <source>
        <dbReference type="ARBA" id="ARBA00023015"/>
    </source>
</evidence>
<evidence type="ECO:0000256" key="4">
    <source>
        <dbReference type="ARBA" id="ARBA00023125"/>
    </source>
</evidence>